<reference evidence="1 4" key="2">
    <citation type="submission" date="2019-07" db="EMBL/GenBank/DDBJ databases">
        <title>Whole genome shotgun sequence of Staphylococcus arlettae NBRC 109765.</title>
        <authorList>
            <person name="Hosoyama A."/>
            <person name="Uohara A."/>
            <person name="Ohji S."/>
            <person name="Ichikawa N."/>
        </authorList>
    </citation>
    <scope>NUCLEOTIDE SEQUENCE [LARGE SCALE GENOMIC DNA]</scope>
    <source>
        <strain evidence="1 4">NBRC 109765</strain>
    </source>
</reference>
<dbReference type="InterPro" id="IPR008489">
    <property type="entry name" value="DUF771"/>
</dbReference>
<dbReference type="EMBL" id="UGZE01000001">
    <property type="protein sequence ID" value="SUJ16645.1"/>
    <property type="molecule type" value="Genomic_DNA"/>
</dbReference>
<dbReference type="EMBL" id="BKAV01000043">
    <property type="protein sequence ID" value="GEQ01492.1"/>
    <property type="molecule type" value="Genomic_DNA"/>
</dbReference>
<name>A0A380CD42_9STAP</name>
<evidence type="ECO:0000313" key="3">
    <source>
        <dbReference type="Proteomes" id="UP000254956"/>
    </source>
</evidence>
<dbReference type="OrthoDB" id="2187161at2"/>
<dbReference type="Proteomes" id="UP000254956">
    <property type="component" value="Unassembled WGS sequence"/>
</dbReference>
<dbReference type="AlphaFoldDB" id="A0A380CD42"/>
<dbReference type="RefSeq" id="WP_103388789.1">
    <property type="nucleotide sequence ID" value="NZ_BKAV01000043.1"/>
</dbReference>
<reference evidence="2 3" key="1">
    <citation type="submission" date="2018-06" db="EMBL/GenBank/DDBJ databases">
        <authorList>
            <consortium name="Pathogen Informatics"/>
            <person name="Doyle S."/>
        </authorList>
    </citation>
    <scope>NUCLEOTIDE SEQUENCE [LARGE SCALE GENOMIC DNA]</scope>
    <source>
        <strain evidence="2 3">NCTC12413</strain>
    </source>
</reference>
<dbReference type="Proteomes" id="UP000321598">
    <property type="component" value="Unassembled WGS sequence"/>
</dbReference>
<gene>
    <name evidence="2" type="ORF">NCTC12413_01052</name>
    <name evidence="1" type="ORF">SAR03_25290</name>
</gene>
<evidence type="ECO:0000313" key="1">
    <source>
        <dbReference type="EMBL" id="GEQ01492.1"/>
    </source>
</evidence>
<organism evidence="2 3">
    <name type="scientific">Staphylococcus arlettae</name>
    <dbReference type="NCBI Taxonomy" id="29378"/>
    <lineage>
        <taxon>Bacteria</taxon>
        <taxon>Bacillati</taxon>
        <taxon>Bacillota</taxon>
        <taxon>Bacilli</taxon>
        <taxon>Bacillales</taxon>
        <taxon>Staphylococcaceae</taxon>
        <taxon>Staphylococcus</taxon>
    </lineage>
</organism>
<sequence length="72" mass="8874">MTTKTWWNMADLEFESNESRKWIMTNLIKNEIVWSEIKDFSHKPKHNNDEYRFVGPYMQQYLIDNFKKLKEG</sequence>
<evidence type="ECO:0000313" key="4">
    <source>
        <dbReference type="Proteomes" id="UP000321598"/>
    </source>
</evidence>
<keyword evidence="4" id="KW-1185">Reference proteome</keyword>
<evidence type="ECO:0000313" key="2">
    <source>
        <dbReference type="EMBL" id="SUJ16645.1"/>
    </source>
</evidence>
<proteinExistence type="predicted"/>
<protein>
    <submittedName>
        <fullName evidence="2">Domain of uncharacterized function (DUF771)</fullName>
    </submittedName>
</protein>
<accession>A0A380CD42</accession>
<dbReference type="Pfam" id="PF05595">
    <property type="entry name" value="DUF771"/>
    <property type="match status" value="1"/>
</dbReference>